<feature type="region of interest" description="Disordered" evidence="1">
    <location>
        <begin position="1"/>
        <end position="94"/>
    </location>
</feature>
<organism evidence="2">
    <name type="scientific">Guillardia theta (strain CCMP2712)</name>
    <name type="common">Cryptophyte</name>
    <dbReference type="NCBI Taxonomy" id="905079"/>
    <lineage>
        <taxon>Eukaryota</taxon>
        <taxon>Cryptophyceae</taxon>
        <taxon>Pyrenomonadales</taxon>
        <taxon>Geminigeraceae</taxon>
        <taxon>Guillardia</taxon>
    </lineage>
</organism>
<feature type="compositionally biased region" description="Basic and acidic residues" evidence="1">
    <location>
        <begin position="39"/>
        <end position="54"/>
    </location>
</feature>
<dbReference type="PaxDb" id="55529-EKX48146"/>
<dbReference type="AlphaFoldDB" id="L1JI18"/>
<dbReference type="GeneID" id="17304704"/>
<evidence type="ECO:0000313" key="2">
    <source>
        <dbReference type="EMBL" id="EKX48146.1"/>
    </source>
</evidence>
<dbReference type="HOGENOM" id="CLU_1743999_0_0_1"/>
<reference evidence="2 4" key="1">
    <citation type="journal article" date="2012" name="Nature">
        <title>Algal genomes reveal evolutionary mosaicism and the fate of nucleomorphs.</title>
        <authorList>
            <consortium name="DOE Joint Genome Institute"/>
            <person name="Curtis B.A."/>
            <person name="Tanifuji G."/>
            <person name="Burki F."/>
            <person name="Gruber A."/>
            <person name="Irimia M."/>
            <person name="Maruyama S."/>
            <person name="Arias M.C."/>
            <person name="Ball S.G."/>
            <person name="Gile G.H."/>
            <person name="Hirakawa Y."/>
            <person name="Hopkins J.F."/>
            <person name="Kuo A."/>
            <person name="Rensing S.A."/>
            <person name="Schmutz J."/>
            <person name="Symeonidi A."/>
            <person name="Elias M."/>
            <person name="Eveleigh R.J."/>
            <person name="Herman E.K."/>
            <person name="Klute M.J."/>
            <person name="Nakayama T."/>
            <person name="Obornik M."/>
            <person name="Reyes-Prieto A."/>
            <person name="Armbrust E.V."/>
            <person name="Aves S.J."/>
            <person name="Beiko R.G."/>
            <person name="Coutinho P."/>
            <person name="Dacks J.B."/>
            <person name="Durnford D.G."/>
            <person name="Fast N.M."/>
            <person name="Green B.R."/>
            <person name="Grisdale C.J."/>
            <person name="Hempel F."/>
            <person name="Henrissat B."/>
            <person name="Hoppner M.P."/>
            <person name="Ishida K."/>
            <person name="Kim E."/>
            <person name="Koreny L."/>
            <person name="Kroth P.G."/>
            <person name="Liu Y."/>
            <person name="Malik S.B."/>
            <person name="Maier U.G."/>
            <person name="McRose D."/>
            <person name="Mock T."/>
            <person name="Neilson J.A."/>
            <person name="Onodera N.T."/>
            <person name="Poole A.M."/>
            <person name="Pritham E.J."/>
            <person name="Richards T.A."/>
            <person name="Rocap G."/>
            <person name="Roy S.W."/>
            <person name="Sarai C."/>
            <person name="Schaack S."/>
            <person name="Shirato S."/>
            <person name="Slamovits C.H."/>
            <person name="Spencer D.F."/>
            <person name="Suzuki S."/>
            <person name="Worden A.Z."/>
            <person name="Zauner S."/>
            <person name="Barry K."/>
            <person name="Bell C."/>
            <person name="Bharti A.K."/>
            <person name="Crow J.A."/>
            <person name="Grimwood J."/>
            <person name="Kramer R."/>
            <person name="Lindquist E."/>
            <person name="Lucas S."/>
            <person name="Salamov A."/>
            <person name="McFadden G.I."/>
            <person name="Lane C.E."/>
            <person name="Keeling P.J."/>
            <person name="Gray M.W."/>
            <person name="Grigoriev I.V."/>
            <person name="Archibald J.M."/>
        </authorList>
    </citation>
    <scope>NUCLEOTIDE SEQUENCE</scope>
    <source>
        <strain evidence="2 4">CCMP2712</strain>
    </source>
</reference>
<name>L1JI18_GUITC</name>
<gene>
    <name evidence="2" type="ORF">GUITHDRAFT_106222</name>
</gene>
<protein>
    <submittedName>
        <fullName evidence="2 3">Uncharacterized protein</fullName>
    </submittedName>
</protein>
<dbReference type="KEGG" id="gtt:GUITHDRAFT_106222"/>
<accession>L1JI18</accession>
<dbReference type="EMBL" id="JH992987">
    <property type="protein sequence ID" value="EKX48146.1"/>
    <property type="molecule type" value="Genomic_DNA"/>
</dbReference>
<sequence length="150" mass="16644">MNKEKEQGSHGDSTAPSQVENLEHSDKGNGLLGCAQGAQRKDDHQTYKDIHPSSKSEGAVAIDVPSSCSPKVTPHRTRSPEYIKGDSEQRSKRKLFEISRRGIVSGHSESEQDYMSEDDSDILLFRGSVYRDLPDILTFGTKHVRTSKIS</sequence>
<proteinExistence type="predicted"/>
<evidence type="ECO:0000313" key="3">
    <source>
        <dbReference type="EnsemblProtists" id="EKX48146"/>
    </source>
</evidence>
<reference evidence="3" key="3">
    <citation type="submission" date="2016-03" db="UniProtKB">
        <authorList>
            <consortium name="EnsemblProtists"/>
        </authorList>
    </citation>
    <scope>IDENTIFICATION</scope>
</reference>
<feature type="compositionally biased region" description="Polar residues" evidence="1">
    <location>
        <begin position="10"/>
        <end position="20"/>
    </location>
</feature>
<keyword evidence="4" id="KW-1185">Reference proteome</keyword>
<feature type="compositionally biased region" description="Basic and acidic residues" evidence="1">
    <location>
        <begin position="78"/>
        <end position="94"/>
    </location>
</feature>
<dbReference type="Proteomes" id="UP000011087">
    <property type="component" value="Unassembled WGS sequence"/>
</dbReference>
<reference evidence="4" key="2">
    <citation type="submission" date="2012-11" db="EMBL/GenBank/DDBJ databases">
        <authorList>
            <person name="Kuo A."/>
            <person name="Curtis B.A."/>
            <person name="Tanifuji G."/>
            <person name="Burki F."/>
            <person name="Gruber A."/>
            <person name="Irimia M."/>
            <person name="Maruyama S."/>
            <person name="Arias M.C."/>
            <person name="Ball S.G."/>
            <person name="Gile G.H."/>
            <person name="Hirakawa Y."/>
            <person name="Hopkins J.F."/>
            <person name="Rensing S.A."/>
            <person name="Schmutz J."/>
            <person name="Symeonidi A."/>
            <person name="Elias M."/>
            <person name="Eveleigh R.J."/>
            <person name="Herman E.K."/>
            <person name="Klute M.J."/>
            <person name="Nakayama T."/>
            <person name="Obornik M."/>
            <person name="Reyes-Prieto A."/>
            <person name="Armbrust E.V."/>
            <person name="Aves S.J."/>
            <person name="Beiko R.G."/>
            <person name="Coutinho P."/>
            <person name="Dacks J.B."/>
            <person name="Durnford D.G."/>
            <person name="Fast N.M."/>
            <person name="Green B.R."/>
            <person name="Grisdale C."/>
            <person name="Hempe F."/>
            <person name="Henrissat B."/>
            <person name="Hoppner M.P."/>
            <person name="Ishida K.-I."/>
            <person name="Kim E."/>
            <person name="Koreny L."/>
            <person name="Kroth P.G."/>
            <person name="Liu Y."/>
            <person name="Malik S.-B."/>
            <person name="Maier U.G."/>
            <person name="McRose D."/>
            <person name="Mock T."/>
            <person name="Neilson J.A."/>
            <person name="Onodera N.T."/>
            <person name="Poole A.M."/>
            <person name="Pritham E.J."/>
            <person name="Richards T.A."/>
            <person name="Rocap G."/>
            <person name="Roy S.W."/>
            <person name="Sarai C."/>
            <person name="Schaack S."/>
            <person name="Shirato S."/>
            <person name="Slamovits C.H."/>
            <person name="Spencer D.F."/>
            <person name="Suzuki S."/>
            <person name="Worden A.Z."/>
            <person name="Zauner S."/>
            <person name="Barry K."/>
            <person name="Bell C."/>
            <person name="Bharti A.K."/>
            <person name="Crow J.A."/>
            <person name="Grimwood J."/>
            <person name="Kramer R."/>
            <person name="Lindquist E."/>
            <person name="Lucas S."/>
            <person name="Salamov A."/>
            <person name="McFadden G.I."/>
            <person name="Lane C.E."/>
            <person name="Keeling P.J."/>
            <person name="Gray M.W."/>
            <person name="Grigoriev I.V."/>
            <person name="Archibald J.M."/>
        </authorList>
    </citation>
    <scope>NUCLEOTIDE SEQUENCE</scope>
    <source>
        <strain evidence="4">CCMP2712</strain>
    </source>
</reference>
<dbReference type="EnsemblProtists" id="EKX48146">
    <property type="protein sequence ID" value="EKX48146"/>
    <property type="gene ID" value="GUITHDRAFT_106222"/>
</dbReference>
<dbReference type="RefSeq" id="XP_005835126.1">
    <property type="nucleotide sequence ID" value="XM_005835069.1"/>
</dbReference>
<evidence type="ECO:0000256" key="1">
    <source>
        <dbReference type="SAM" id="MobiDB-lite"/>
    </source>
</evidence>
<evidence type="ECO:0000313" key="4">
    <source>
        <dbReference type="Proteomes" id="UP000011087"/>
    </source>
</evidence>